<dbReference type="KEGG" id="msm:MSMEG_6342"/>
<dbReference type="PIRSF" id="PIRSF000103">
    <property type="entry name" value="HIBADH"/>
    <property type="match status" value="1"/>
</dbReference>
<dbReference type="GO" id="GO:0016491">
    <property type="term" value="F:oxidoreductase activity"/>
    <property type="evidence" value="ECO:0007669"/>
    <property type="project" value="UniProtKB-KW"/>
</dbReference>
<dbReference type="Pfam" id="PF03446">
    <property type="entry name" value="NAD_binding_2"/>
    <property type="match status" value="1"/>
</dbReference>
<dbReference type="AlphaFoldDB" id="A0R5X1"/>
<dbReference type="EMBL" id="CP000480">
    <property type="protein sequence ID" value="ABK73771.1"/>
    <property type="molecule type" value="Genomic_DNA"/>
</dbReference>
<evidence type="ECO:0000256" key="2">
    <source>
        <dbReference type="ARBA" id="ARBA00023002"/>
    </source>
</evidence>
<keyword evidence="6" id="KW-1185">Reference proteome</keyword>
<dbReference type="InterPro" id="IPR036291">
    <property type="entry name" value="NAD(P)-bd_dom_sf"/>
</dbReference>
<name>A0R5X1_MYCS2</name>
<dbReference type="GO" id="GO:0000785">
    <property type="term" value="C:chromatin"/>
    <property type="evidence" value="ECO:0007669"/>
    <property type="project" value="TreeGrafter"/>
</dbReference>
<dbReference type="GO" id="GO:0031491">
    <property type="term" value="F:nucleosome binding"/>
    <property type="evidence" value="ECO:0007669"/>
    <property type="project" value="TreeGrafter"/>
</dbReference>
<dbReference type="GO" id="GO:0050661">
    <property type="term" value="F:NADP binding"/>
    <property type="evidence" value="ECO:0007669"/>
    <property type="project" value="InterPro"/>
</dbReference>
<keyword evidence="2" id="KW-0560">Oxidoreductase</keyword>
<dbReference type="OrthoDB" id="4029976at2"/>
<dbReference type="Pfam" id="PF21761">
    <property type="entry name" value="RedAm-like_C"/>
    <property type="match status" value="1"/>
</dbReference>
<evidence type="ECO:0000313" key="6">
    <source>
        <dbReference type="Proteomes" id="UP000000757"/>
    </source>
</evidence>
<dbReference type="InterPro" id="IPR048666">
    <property type="entry name" value="RedAm-like_C"/>
</dbReference>
<dbReference type="PaxDb" id="246196-MSMEI_6176"/>
<dbReference type="GO" id="GO:0003677">
    <property type="term" value="F:DNA binding"/>
    <property type="evidence" value="ECO:0007669"/>
    <property type="project" value="TreeGrafter"/>
</dbReference>
<feature type="domain" description="NADPH-dependent reductive aminase-like C-terminal" evidence="4">
    <location>
        <begin position="163"/>
        <end position="287"/>
    </location>
</feature>
<dbReference type="InterPro" id="IPR006115">
    <property type="entry name" value="6PGDH_NADP-bd"/>
</dbReference>
<dbReference type="Proteomes" id="UP000000757">
    <property type="component" value="Chromosome"/>
</dbReference>
<dbReference type="GO" id="GO:0140673">
    <property type="term" value="P:transcription elongation-coupled chromatin remodeling"/>
    <property type="evidence" value="ECO:0007669"/>
    <property type="project" value="TreeGrafter"/>
</dbReference>
<evidence type="ECO:0000313" key="5">
    <source>
        <dbReference type="EMBL" id="ABK73771.1"/>
    </source>
</evidence>
<dbReference type="KEGG" id="msb:LJ00_31355"/>
<accession>A0R5X1</accession>
<dbReference type="SUPFAM" id="SSF51735">
    <property type="entry name" value="NAD(P)-binding Rossmann-fold domains"/>
    <property type="match status" value="1"/>
</dbReference>
<evidence type="ECO:0000256" key="1">
    <source>
        <dbReference type="ARBA" id="ARBA00009080"/>
    </source>
</evidence>
<feature type="domain" description="6-phosphogluconate dehydrogenase NADP-binding" evidence="3">
    <location>
        <begin position="7"/>
        <end position="156"/>
    </location>
</feature>
<proteinExistence type="inferred from homology"/>
<gene>
    <name evidence="5" type="ordered locus">MSMEG_6342</name>
</gene>
<dbReference type="Gene3D" id="3.40.50.720">
    <property type="entry name" value="NAD(P)-binding Rossmann-like Domain"/>
    <property type="match status" value="1"/>
</dbReference>
<sequence>MPSTQHVTFLGVGEMGSALAHSALAAGHRVTVWNRTPSKTAPLVEAGARAVADVADALDDADGPIVVCLFDQASVHDVLDPVAHRLAGRRVVNLTTTSPEGARELGRWATGHGAEHLDGGILATPDMIGTPGSRILYSGSPGLFEDVHPLLETWGTPEYLGDDAGIASLYDLALLAGMYAMFAGFFHGAAMVAAQGVSAKDFAFRAADWLTAMAPAVTGYAEIIDGGDYSVPGQQSLEFSDISDIVEASRAQGISTELVDVVQRFIHRQIDAGHGSDGFPRIIESIRSAA</sequence>
<dbReference type="eggNOG" id="COG2084">
    <property type="taxonomic scope" value="Bacteria"/>
</dbReference>
<organism evidence="5 6">
    <name type="scientific">Mycolicibacterium smegmatis (strain ATCC 700084 / mc(2)155)</name>
    <name type="common">Mycobacterium smegmatis</name>
    <dbReference type="NCBI Taxonomy" id="246196"/>
    <lineage>
        <taxon>Bacteria</taxon>
        <taxon>Bacillati</taxon>
        <taxon>Actinomycetota</taxon>
        <taxon>Actinomycetes</taxon>
        <taxon>Mycobacteriales</taxon>
        <taxon>Mycobacteriaceae</taxon>
        <taxon>Mycolicibacterium</taxon>
    </lineage>
</organism>
<dbReference type="STRING" id="246196.MSMEG_6342"/>
<protein>
    <submittedName>
        <fullName evidence="5">Oxidoreductase</fullName>
    </submittedName>
</protein>
<dbReference type="PANTHER" id="PTHR43580">
    <property type="entry name" value="OXIDOREDUCTASE GLYR1-RELATED"/>
    <property type="match status" value="1"/>
</dbReference>
<comment type="similarity">
    <text evidence="1">Belongs to the HIBADH-related family.</text>
</comment>
<dbReference type="PANTHER" id="PTHR43580:SF2">
    <property type="entry name" value="CYTOKINE-LIKE NUCLEAR FACTOR N-PAC"/>
    <property type="match status" value="1"/>
</dbReference>
<evidence type="ECO:0000259" key="4">
    <source>
        <dbReference type="Pfam" id="PF21761"/>
    </source>
</evidence>
<evidence type="ECO:0000259" key="3">
    <source>
        <dbReference type="Pfam" id="PF03446"/>
    </source>
</evidence>
<dbReference type="InterPro" id="IPR051265">
    <property type="entry name" value="HIBADH-related_NP60_sf"/>
</dbReference>
<dbReference type="InterPro" id="IPR015815">
    <property type="entry name" value="HIBADH-related"/>
</dbReference>
<dbReference type="InterPro" id="IPR013328">
    <property type="entry name" value="6PGD_dom2"/>
</dbReference>
<dbReference type="RefSeq" id="WP_011731219.1">
    <property type="nucleotide sequence ID" value="NC_008596.1"/>
</dbReference>
<reference evidence="5 6" key="1">
    <citation type="submission" date="2006-10" db="EMBL/GenBank/DDBJ databases">
        <authorList>
            <person name="Fleischmann R.D."/>
            <person name="Dodson R.J."/>
            <person name="Haft D.H."/>
            <person name="Merkel J.S."/>
            <person name="Nelson W.C."/>
            <person name="Fraser C.M."/>
        </authorList>
    </citation>
    <scope>NUCLEOTIDE SEQUENCE [LARGE SCALE GENOMIC DNA]</scope>
    <source>
        <strain evidence="6">ATCC 700084 / mc(2)155</strain>
    </source>
</reference>
<dbReference type="PATRIC" id="fig|246196.19.peg.6175"/>
<dbReference type="Gene3D" id="1.10.1040.10">
    <property type="entry name" value="N-(1-d-carboxylethyl)-l-norvaline Dehydrogenase, domain 2"/>
    <property type="match status" value="1"/>
</dbReference>